<accession>A0A8S1LJB3</accession>
<protein>
    <submittedName>
        <fullName evidence="1">Uncharacterized protein</fullName>
    </submittedName>
</protein>
<organism evidence="1 2">
    <name type="scientific">Paramecium primaurelia</name>
    <dbReference type="NCBI Taxonomy" id="5886"/>
    <lineage>
        <taxon>Eukaryota</taxon>
        <taxon>Sar</taxon>
        <taxon>Alveolata</taxon>
        <taxon>Ciliophora</taxon>
        <taxon>Intramacronucleata</taxon>
        <taxon>Oligohymenophorea</taxon>
        <taxon>Peniculida</taxon>
        <taxon>Parameciidae</taxon>
        <taxon>Paramecium</taxon>
    </lineage>
</organism>
<dbReference type="Proteomes" id="UP000688137">
    <property type="component" value="Unassembled WGS sequence"/>
</dbReference>
<comment type="caution">
    <text evidence="1">The sequence shown here is derived from an EMBL/GenBank/DDBJ whole genome shotgun (WGS) entry which is preliminary data.</text>
</comment>
<sequence>MIHQQQILYVLNHPKLLKSFTQTQSKHFSSNDSEEHQFRHSALDRQSIVGLIKKKTGENNIQLKIKYFQLTWLLAITIQILRKLFFNITLLHQLMLMPHHKSIILIL</sequence>
<evidence type="ECO:0000313" key="1">
    <source>
        <dbReference type="EMBL" id="CAD8066182.1"/>
    </source>
</evidence>
<dbReference type="AlphaFoldDB" id="A0A8S1LJB3"/>
<reference evidence="1" key="1">
    <citation type="submission" date="2021-01" db="EMBL/GenBank/DDBJ databases">
        <authorList>
            <consortium name="Genoscope - CEA"/>
            <person name="William W."/>
        </authorList>
    </citation>
    <scope>NUCLEOTIDE SEQUENCE</scope>
</reference>
<keyword evidence="2" id="KW-1185">Reference proteome</keyword>
<dbReference type="EMBL" id="CAJJDM010000037">
    <property type="protein sequence ID" value="CAD8066182.1"/>
    <property type="molecule type" value="Genomic_DNA"/>
</dbReference>
<gene>
    <name evidence="1" type="ORF">PPRIM_AZ9-3.1.T0380310</name>
</gene>
<evidence type="ECO:0000313" key="2">
    <source>
        <dbReference type="Proteomes" id="UP000688137"/>
    </source>
</evidence>
<proteinExistence type="predicted"/>
<name>A0A8S1LJB3_PARPR</name>